<evidence type="ECO:0000313" key="2">
    <source>
        <dbReference type="EMBL" id="KAJ2793762.1"/>
    </source>
</evidence>
<feature type="compositionally biased region" description="Basic residues" evidence="1">
    <location>
        <begin position="88"/>
        <end position="97"/>
    </location>
</feature>
<accession>A0A9W8HQU4</accession>
<sequence>MDPSKKKSNASGKKARSGADAAGVDIALDASELEGLDQEALKEKYEAAAEAQAAGRTGGQEDLSDMVAEHAAAQVRKRKPPAASSAAPKKKAKDFKF</sequence>
<gene>
    <name evidence="2" type="primary">SF3B2</name>
    <name evidence="2" type="ORF">H4R20_006443</name>
</gene>
<feature type="region of interest" description="Disordered" evidence="1">
    <location>
        <begin position="1"/>
        <end position="24"/>
    </location>
</feature>
<comment type="caution">
    <text evidence="2">The sequence shown here is derived from an EMBL/GenBank/DDBJ whole genome shotgun (WGS) entry which is preliminary data.</text>
</comment>
<name>A0A9W8HQU4_9FUNG</name>
<evidence type="ECO:0000256" key="1">
    <source>
        <dbReference type="SAM" id="MobiDB-lite"/>
    </source>
</evidence>
<dbReference type="PANTHER" id="PTHR12785">
    <property type="entry name" value="SPLICING FACTOR 3B"/>
    <property type="match status" value="1"/>
</dbReference>
<dbReference type="AlphaFoldDB" id="A0A9W8HQU4"/>
<dbReference type="PANTHER" id="PTHR12785:SF6">
    <property type="entry name" value="SPLICING FACTOR 3B SUBUNIT 2"/>
    <property type="match status" value="1"/>
</dbReference>
<evidence type="ECO:0000313" key="3">
    <source>
        <dbReference type="Proteomes" id="UP001140094"/>
    </source>
</evidence>
<organism evidence="2 3">
    <name type="scientific">Coemansia guatemalensis</name>
    <dbReference type="NCBI Taxonomy" id="2761395"/>
    <lineage>
        <taxon>Eukaryota</taxon>
        <taxon>Fungi</taxon>
        <taxon>Fungi incertae sedis</taxon>
        <taxon>Zoopagomycota</taxon>
        <taxon>Kickxellomycotina</taxon>
        <taxon>Kickxellomycetes</taxon>
        <taxon>Kickxellales</taxon>
        <taxon>Kickxellaceae</taxon>
        <taxon>Coemansia</taxon>
    </lineage>
</organism>
<dbReference type="InterPro" id="IPR052584">
    <property type="entry name" value="U2_snRNP_Complex_Component"/>
</dbReference>
<reference evidence="2" key="1">
    <citation type="submission" date="2022-07" db="EMBL/GenBank/DDBJ databases">
        <title>Phylogenomic reconstructions and comparative analyses of Kickxellomycotina fungi.</title>
        <authorList>
            <person name="Reynolds N.K."/>
            <person name="Stajich J.E."/>
            <person name="Barry K."/>
            <person name="Grigoriev I.V."/>
            <person name="Crous P."/>
            <person name="Smith M.E."/>
        </authorList>
    </citation>
    <scope>NUCLEOTIDE SEQUENCE</scope>
    <source>
        <strain evidence="2">NRRL 1565</strain>
    </source>
</reference>
<proteinExistence type="predicted"/>
<protein>
    <submittedName>
        <fullName evidence="2">Splicing factor 3B subunit 2</fullName>
    </submittedName>
</protein>
<feature type="region of interest" description="Disordered" evidence="1">
    <location>
        <begin position="46"/>
        <end position="97"/>
    </location>
</feature>
<dbReference type="Proteomes" id="UP001140094">
    <property type="component" value="Unassembled WGS sequence"/>
</dbReference>
<keyword evidence="3" id="KW-1185">Reference proteome</keyword>
<dbReference type="EMBL" id="JANBUO010002779">
    <property type="protein sequence ID" value="KAJ2793762.1"/>
    <property type="molecule type" value="Genomic_DNA"/>
</dbReference>